<evidence type="ECO:0000259" key="6">
    <source>
        <dbReference type="Pfam" id="PF00171"/>
    </source>
</evidence>
<dbReference type="EMBL" id="JACIIX010000021">
    <property type="protein sequence ID" value="MBB6212312.1"/>
    <property type="molecule type" value="Genomic_DNA"/>
</dbReference>
<evidence type="ECO:0000256" key="3">
    <source>
        <dbReference type="ARBA" id="ARBA00023097"/>
    </source>
</evidence>
<dbReference type="InterPro" id="IPR029510">
    <property type="entry name" value="Ald_DH_CS_GLU"/>
</dbReference>
<dbReference type="InterPro" id="IPR016161">
    <property type="entry name" value="Ald_DH/histidinol_DH"/>
</dbReference>
<feature type="active site" evidence="4">
    <location>
        <position position="262"/>
    </location>
</feature>
<dbReference type="GO" id="GO:0009450">
    <property type="term" value="P:gamma-aminobutyric acid catabolic process"/>
    <property type="evidence" value="ECO:0007669"/>
    <property type="project" value="InterPro"/>
</dbReference>
<dbReference type="FunFam" id="3.40.605.10:FF:000005">
    <property type="entry name" value="Succinate-semialdehyde dehydrogenase I"/>
    <property type="match status" value="1"/>
</dbReference>
<dbReference type="PANTHER" id="PTHR43353:SF5">
    <property type="entry name" value="SUCCINATE-SEMIALDEHYDE DEHYDROGENASE, MITOCHONDRIAL"/>
    <property type="match status" value="1"/>
</dbReference>
<dbReference type="InterPro" id="IPR010102">
    <property type="entry name" value="Succ_semiAld_DH"/>
</dbReference>
<dbReference type="InterPro" id="IPR016162">
    <property type="entry name" value="Ald_DH_N"/>
</dbReference>
<dbReference type="RefSeq" id="WP_184266078.1">
    <property type="nucleotide sequence ID" value="NZ_JACIIX010000021.1"/>
</dbReference>
<dbReference type="FunFam" id="3.40.309.10:FF:000004">
    <property type="entry name" value="Succinate-semialdehyde dehydrogenase I"/>
    <property type="match status" value="1"/>
</dbReference>
<dbReference type="PANTHER" id="PTHR43353">
    <property type="entry name" value="SUCCINATE-SEMIALDEHYDE DEHYDROGENASE, MITOCHONDRIAL"/>
    <property type="match status" value="1"/>
</dbReference>
<sequence>MTSATPSFISNPSLFRTQGYIDGQWQAAASGKTFAVLNPATGAELAQVPDMGAAEAKQAIAAAHAALPAWRAKTAKERANILRKWYTLILANQEDLAQLMTAEQGKPLAEARGEVVYGANFIEWFAEEAKRVYGDVVPAHGPDKRIVVVKEPIGVVAAITPWNFPNAMITRKCAPALAAGCTVVVKPAEDTPLSALALAELAEQAGIPKGVFNIVTCEHGAEVGGELTGSPLVRKLSFTGSTEVGKLLMRQCAGTVKKVSLELGGNAPFIVFDDADLDAAVQGAIASKYRNAGQTCVCANRILVQDGVYDAFAARLAEAVKALKVGNGVEAGVTQGPLINEDAIAKVERLVSEAVAKGAKPELGGKRHALGGTFFEPTILTGVTADMSIFSEEIFGPVAPLFRFHTEAEAIQMANDTPFGLAAYFYSRDIGRVWRVAEGLEYGIVGINEGIISTEVAPFGGVKESGIGREGSKYGLDDFLEIKYLCMGGVNT</sequence>
<dbReference type="CDD" id="cd07103">
    <property type="entry name" value="ALDH_F5_SSADH_GabD"/>
    <property type="match status" value="1"/>
</dbReference>
<evidence type="ECO:0000313" key="8">
    <source>
        <dbReference type="Proteomes" id="UP000544872"/>
    </source>
</evidence>
<dbReference type="InterPro" id="IPR016160">
    <property type="entry name" value="Ald_DH_CS_CYS"/>
</dbReference>
<evidence type="ECO:0000256" key="1">
    <source>
        <dbReference type="ARBA" id="ARBA00009986"/>
    </source>
</evidence>
<dbReference type="SUPFAM" id="SSF53720">
    <property type="entry name" value="ALDH-like"/>
    <property type="match status" value="1"/>
</dbReference>
<dbReference type="InterPro" id="IPR015590">
    <property type="entry name" value="Aldehyde_DH_dom"/>
</dbReference>
<name>A0A7X0DQI9_NOVIT</name>
<keyword evidence="8" id="KW-1185">Reference proteome</keyword>
<keyword evidence="2 5" id="KW-0560">Oxidoreductase</keyword>
<dbReference type="GO" id="GO:0004777">
    <property type="term" value="F:succinate-semialdehyde dehydrogenase (NAD+) activity"/>
    <property type="evidence" value="ECO:0007669"/>
    <property type="project" value="TreeGrafter"/>
</dbReference>
<keyword evidence="3" id="KW-0558">Oxidation</keyword>
<dbReference type="PROSITE" id="PS00687">
    <property type="entry name" value="ALDEHYDE_DEHYDR_GLU"/>
    <property type="match status" value="1"/>
</dbReference>
<feature type="domain" description="Aldehyde dehydrogenase" evidence="6">
    <location>
        <begin position="25"/>
        <end position="484"/>
    </location>
</feature>
<comment type="caution">
    <text evidence="7">The sequence shown here is derived from an EMBL/GenBank/DDBJ whole genome shotgun (WGS) entry which is preliminary data.</text>
</comment>
<dbReference type="PROSITE" id="PS00070">
    <property type="entry name" value="ALDEHYDE_DEHYDR_CYS"/>
    <property type="match status" value="1"/>
</dbReference>
<reference evidence="7 8" key="1">
    <citation type="submission" date="2020-08" db="EMBL/GenBank/DDBJ databases">
        <title>Genomic Encyclopedia of Type Strains, Phase IV (KMG-IV): sequencing the most valuable type-strain genomes for metagenomic binning, comparative biology and taxonomic classification.</title>
        <authorList>
            <person name="Goeker M."/>
        </authorList>
    </citation>
    <scope>NUCLEOTIDE SEQUENCE [LARGE SCALE GENOMIC DNA]</scope>
    <source>
        <strain evidence="7 8">DSM 11590</strain>
    </source>
</reference>
<dbReference type="EC" id="1.2.1.79" evidence="7"/>
<dbReference type="NCBIfam" id="TIGR01780">
    <property type="entry name" value="SSADH"/>
    <property type="match status" value="1"/>
</dbReference>
<dbReference type="Proteomes" id="UP000544872">
    <property type="component" value="Unassembled WGS sequence"/>
</dbReference>
<dbReference type="GO" id="GO:0005829">
    <property type="term" value="C:cytosol"/>
    <property type="evidence" value="ECO:0007669"/>
    <property type="project" value="TreeGrafter"/>
</dbReference>
<dbReference type="EC" id="1.2.1.20" evidence="7"/>
<evidence type="ECO:0000313" key="7">
    <source>
        <dbReference type="EMBL" id="MBB6212312.1"/>
    </source>
</evidence>
<comment type="similarity">
    <text evidence="1 5">Belongs to the aldehyde dehydrogenase family.</text>
</comment>
<protein>
    <submittedName>
        <fullName evidence="7">Succinate-semialdehyde dehydrogenase/glutarate-semialdehyde dehydrogenase</fullName>
        <ecNumber evidence="7">1.2.1.16</ecNumber>
        <ecNumber evidence="7">1.2.1.20</ecNumber>
        <ecNumber evidence="7">1.2.1.79</ecNumber>
    </submittedName>
</protein>
<dbReference type="InterPro" id="IPR050740">
    <property type="entry name" value="Aldehyde_DH_Superfamily"/>
</dbReference>
<gene>
    <name evidence="7" type="ORF">FHS48_003762</name>
</gene>
<accession>A0A7X0DQI9</accession>
<dbReference type="GO" id="GO:0102810">
    <property type="term" value="F:glutarate-semialdehyde dehydrogenase (NADP+) activity"/>
    <property type="evidence" value="ECO:0007669"/>
    <property type="project" value="UniProtKB-EC"/>
</dbReference>
<evidence type="ECO:0000256" key="2">
    <source>
        <dbReference type="ARBA" id="ARBA00023002"/>
    </source>
</evidence>
<dbReference type="Pfam" id="PF00171">
    <property type="entry name" value="Aldedh"/>
    <property type="match status" value="1"/>
</dbReference>
<evidence type="ECO:0000256" key="4">
    <source>
        <dbReference type="PROSITE-ProRule" id="PRU10007"/>
    </source>
</evidence>
<dbReference type="Gene3D" id="3.40.605.10">
    <property type="entry name" value="Aldehyde Dehydrogenase, Chain A, domain 1"/>
    <property type="match status" value="1"/>
</dbReference>
<dbReference type="EC" id="1.2.1.16" evidence="7"/>
<dbReference type="GO" id="GO:0036243">
    <property type="term" value="F:succinate-semialdehyde dehydrogenase (NADP+) activity"/>
    <property type="evidence" value="ECO:0007669"/>
    <property type="project" value="UniProtKB-EC"/>
</dbReference>
<organism evidence="7 8">
    <name type="scientific">Novispirillum itersonii</name>
    <name type="common">Aquaspirillum itersonii</name>
    <dbReference type="NCBI Taxonomy" id="189"/>
    <lineage>
        <taxon>Bacteria</taxon>
        <taxon>Pseudomonadati</taxon>
        <taxon>Pseudomonadota</taxon>
        <taxon>Alphaproteobacteria</taxon>
        <taxon>Rhodospirillales</taxon>
        <taxon>Novispirillaceae</taxon>
        <taxon>Novispirillum</taxon>
    </lineage>
</organism>
<dbReference type="AlphaFoldDB" id="A0A7X0DQI9"/>
<dbReference type="InterPro" id="IPR016163">
    <property type="entry name" value="Ald_DH_C"/>
</dbReference>
<dbReference type="Gene3D" id="3.40.309.10">
    <property type="entry name" value="Aldehyde Dehydrogenase, Chain A, domain 2"/>
    <property type="match status" value="1"/>
</dbReference>
<proteinExistence type="inferred from homology"/>
<dbReference type="FunFam" id="3.40.605.10:FF:000026">
    <property type="entry name" value="Aldehyde dehydrogenase, putative"/>
    <property type="match status" value="1"/>
</dbReference>
<evidence type="ECO:0000256" key="5">
    <source>
        <dbReference type="RuleBase" id="RU003345"/>
    </source>
</evidence>